<evidence type="ECO:0008006" key="5">
    <source>
        <dbReference type="Google" id="ProtNLM"/>
    </source>
</evidence>
<feature type="transmembrane region" description="Helical" evidence="2">
    <location>
        <begin position="141"/>
        <end position="164"/>
    </location>
</feature>
<evidence type="ECO:0000313" key="4">
    <source>
        <dbReference type="Proteomes" id="UP000294947"/>
    </source>
</evidence>
<evidence type="ECO:0000256" key="1">
    <source>
        <dbReference type="SAM" id="MobiDB-lite"/>
    </source>
</evidence>
<feature type="transmembrane region" description="Helical" evidence="2">
    <location>
        <begin position="319"/>
        <end position="338"/>
    </location>
</feature>
<reference evidence="3 4" key="1">
    <citation type="submission" date="2019-03" db="EMBL/GenBank/DDBJ databases">
        <title>Draft genome sequences of novel Actinobacteria.</title>
        <authorList>
            <person name="Sahin N."/>
            <person name="Ay H."/>
            <person name="Saygin H."/>
        </authorList>
    </citation>
    <scope>NUCLEOTIDE SEQUENCE [LARGE SCALE GENOMIC DNA]</scope>
    <source>
        <strain evidence="3 4">7K502</strain>
    </source>
</reference>
<organism evidence="3 4">
    <name type="scientific">Saccharopolyspora elongata</name>
    <dbReference type="NCBI Taxonomy" id="2530387"/>
    <lineage>
        <taxon>Bacteria</taxon>
        <taxon>Bacillati</taxon>
        <taxon>Actinomycetota</taxon>
        <taxon>Actinomycetes</taxon>
        <taxon>Pseudonocardiales</taxon>
        <taxon>Pseudonocardiaceae</taxon>
        <taxon>Saccharopolyspora</taxon>
    </lineage>
</organism>
<evidence type="ECO:0000256" key="2">
    <source>
        <dbReference type="SAM" id="Phobius"/>
    </source>
</evidence>
<dbReference type="AlphaFoldDB" id="A0A4R4ZAG4"/>
<feature type="transmembrane region" description="Helical" evidence="2">
    <location>
        <begin position="375"/>
        <end position="392"/>
    </location>
</feature>
<feature type="region of interest" description="Disordered" evidence="1">
    <location>
        <begin position="553"/>
        <end position="575"/>
    </location>
</feature>
<proteinExistence type="predicted"/>
<keyword evidence="2" id="KW-0472">Membrane</keyword>
<feature type="transmembrane region" description="Helical" evidence="2">
    <location>
        <begin position="291"/>
        <end position="312"/>
    </location>
</feature>
<name>A0A4R4ZAG4_9PSEU</name>
<dbReference type="OrthoDB" id="3946755at2"/>
<keyword evidence="2" id="KW-0812">Transmembrane</keyword>
<keyword evidence="2" id="KW-1133">Transmembrane helix</keyword>
<dbReference type="EMBL" id="SMKW01000004">
    <property type="protein sequence ID" value="TDD55235.1"/>
    <property type="molecule type" value="Genomic_DNA"/>
</dbReference>
<sequence length="575" mass="61587">MTATVSAPTVETREQQLVSPVRRGHRSWSWLSVLGGTAAIGAHGALYGSWFVDDAAITFAYSRSIAEGLGPVVQPGAQPVEGFSNPTWTVLLSCGRLLGLFDRGELFGVPDYVLFPKGLALLCIVGMLAVCHGVAHRVTQHAWLVTLAVGGMLAVIPSFVIWCFSGLENSLYTLIIVGLAALLWHASLDGRLLSTKVAVVAGLLAAAAALTRPEGLIYGGAYPLAMLVQLRRSELAAAVRGTALSVAAFALPVGAYVSWRYLEFGRLLSNPSVAKAQDVPELSDLLRPTELIGYAGPLVVLAAAMIVGMALGRSMAWKPGLACLLVPLLLAVVAYAVLQPDWMAQYRFATPIWALGSLVVVLSAVEVFSQGRHRTVLALGLLAAIVPSAHAFRAHAREFRAVPNISMCYVADRLGRVPNAYADILGASDASILIPDLGGSAMTSKLRLIDMGGLVEPKIADFMNSGDMAGMRDWVFAEVKPTFIHSRSIWGGYNGISSDPRMRDYVQIYRYELPGPPAGDWVRRDALHGEGTLRELREYAESVVAEVDRKDAAGDWPRRHCGPTLRPGQSEVGQA</sequence>
<feature type="transmembrane region" description="Helical" evidence="2">
    <location>
        <begin position="112"/>
        <end position="135"/>
    </location>
</feature>
<feature type="transmembrane region" description="Helical" evidence="2">
    <location>
        <begin position="171"/>
        <end position="188"/>
    </location>
</feature>
<comment type="caution">
    <text evidence="3">The sequence shown here is derived from an EMBL/GenBank/DDBJ whole genome shotgun (WGS) entry which is preliminary data.</text>
</comment>
<keyword evidence="4" id="KW-1185">Reference proteome</keyword>
<protein>
    <recommendedName>
        <fullName evidence="5">Glycosyltransferase RgtA/B/C/D-like domain-containing protein</fullName>
    </recommendedName>
</protein>
<feature type="transmembrane region" description="Helical" evidence="2">
    <location>
        <begin position="350"/>
        <end position="368"/>
    </location>
</feature>
<accession>A0A4R4ZAG4</accession>
<evidence type="ECO:0000313" key="3">
    <source>
        <dbReference type="EMBL" id="TDD55235.1"/>
    </source>
</evidence>
<dbReference type="Proteomes" id="UP000294947">
    <property type="component" value="Unassembled WGS sequence"/>
</dbReference>
<gene>
    <name evidence="3" type="ORF">E1288_05410</name>
</gene>
<feature type="transmembrane region" description="Helical" evidence="2">
    <location>
        <begin position="237"/>
        <end position="259"/>
    </location>
</feature>